<feature type="compositionally biased region" description="Basic and acidic residues" evidence="6">
    <location>
        <begin position="1388"/>
        <end position="1398"/>
    </location>
</feature>
<dbReference type="HOGENOM" id="CLU_003123_1_0_1"/>
<keyword evidence="5" id="KW-0175">Coiled coil</keyword>
<dbReference type="PANTHER" id="PTHR21597:SF0">
    <property type="entry name" value="THO COMPLEX SUBUNIT 2"/>
    <property type="match status" value="1"/>
</dbReference>
<dbReference type="Pfam" id="PF16134">
    <property type="entry name" value="THOC2_N"/>
    <property type="match status" value="1"/>
</dbReference>
<feature type="domain" description="THO complex subunit 2 N-terminal" evidence="9">
    <location>
        <begin position="6"/>
        <end position="612"/>
    </location>
</feature>
<dbReference type="GO" id="GO:0006406">
    <property type="term" value="P:mRNA export from nucleus"/>
    <property type="evidence" value="ECO:0007669"/>
    <property type="project" value="InterPro"/>
</dbReference>
<feature type="region of interest" description="Disordered" evidence="6">
    <location>
        <begin position="1195"/>
        <end position="1555"/>
    </location>
</feature>
<keyword evidence="11" id="KW-1185">Reference proteome</keyword>
<feature type="compositionally biased region" description="Polar residues" evidence="6">
    <location>
        <begin position="1432"/>
        <end position="1448"/>
    </location>
</feature>
<dbReference type="InterPro" id="IPR032302">
    <property type="entry name" value="THOC2_N"/>
</dbReference>
<feature type="region of interest" description="Disordered" evidence="6">
    <location>
        <begin position="327"/>
        <end position="352"/>
    </location>
</feature>
<feature type="domain" description="THO complex subunitTHOC2 N-terminal" evidence="8">
    <location>
        <begin position="614"/>
        <end position="687"/>
    </location>
</feature>
<dbReference type="STRING" id="1245528.M3K6A4"/>
<evidence type="ECO:0000259" key="8">
    <source>
        <dbReference type="Pfam" id="PF11732"/>
    </source>
</evidence>
<evidence type="ECO:0000256" key="5">
    <source>
        <dbReference type="SAM" id="Coils"/>
    </source>
</evidence>
<proteinExistence type="inferred from homology"/>
<dbReference type="PANTHER" id="PTHR21597">
    <property type="entry name" value="THO2 PROTEIN"/>
    <property type="match status" value="1"/>
</dbReference>
<evidence type="ECO:0000256" key="3">
    <source>
        <dbReference type="ARBA" id="ARBA00019596"/>
    </source>
</evidence>
<sequence>MSLVYFTEEVIQNFNGSGMDPLFEALESYQESDPESEDTLAQVFTELLLTFDAEQLEVNDVKKFLGQAIKSDDHARIFFQVMNSFPVSQNIKDLLHLLFRDNKIKPETLALHLSSDFLKAVELVPKEYLHKSLAHSIRDQYYTQKKYNLLHEETEGFSKFISEIFFIFREDETEFQVDYALQITEKLIGHYSLDPNRCLEILFEVFSNAIVSKHRFVLEFFRKSRWWPAVESDNSSLTTLSIGGNEAAAKIIGMKLVSSHMQKDLPETYKMLVVLLIKEGFISFGSIYKYLGPDDEKMEKIKEEYQKKLDREVLVAGANALALAAPLADDEEGEDGKSTSKKKTGTQKEEPGDKLQNLISDCVKLKFLRIFLMFGVYWPSIFILTKYPYLAQIDDDIPVMINRLFAATVDPLYKKFRIFTDEEVQELQESKGVAFSRSHNTVNIEKTPTMYLFTFKAPIKDFANKKFKFFYEEWTHKLPEIDNIDSLTQVSKEILQFNGPYLAKSVIIFIKLCEIVSILLENGEDKTKIFAYFRNFIFPAIPLIEENSVAVDKAYEILKHFPIEDRFSLYGELYNVLAKNNLVIKIAYSKAEKSTKDVLKRLSKENVRPMMRRLAKISFSNPLPCLLTILQQIESYDNLNTLVVETARYFNDYGWDNLTAAILIRLASNRSSTYNGMSERQWAQSLASFIGKICQRYPRAIDIKTILLYILKSFHGGDTLGLLVLKEMFISMGGIQTIANLTLNQIDMINCGSSLQKIVYNTIDDLRFERQITGKYLIRCLKELDAVNELLVLLCRISNELTYTGDEEYLKVLISKSDDLNGVIRLFVTLINLYDDDLNLMSIKELNDLGVPFPWAFEVWRTRGEIKMDQLPADLQNSLFEIFWKLSLHDINYSDDLYNQELSKLESNIKSLKDSIAINVKNKEVTRATIEKQRKELEDNGDYLKLLPEERAAHKEASEKVDSMLESESNEWFSNLKIEDLVQQCIFPRVISSPFDAVFSARFIFKLHYLKTKDYSLLKVLDLFFTSKSLFGILFTSTPTEAENIGLFFADVLRTLQGWTKEENFQKIELKDHEGDVVTFDDYRKILFEYHASILDEIQVGLQATEYISRNNTIIFLKNLLGVYPSVEDHCLKVVKLIEHLCLTETRNDLKLSSNALVVHIKSRSKEWIPIWDFISMSDEEKEAILEKRERIKKRKQRRLEKEKKEKQAREEKERLEREEQEKLAREEEEKKKIAANSLNYDSNSSTARPQSRGSSIRGSYDKYAVEPTPPSLPIKPKDLPTSPKNIGKETMLQRLHQLKSNYKGSQKNKDDNESTTEKVESETKEDDTTKAEVDEKENKEDPPATETASEPEPAVEPTTSKEAIEPTIAPPSPPPPPPPLPPSRSKNFNESKSEVRRAPLPPQDQIKKPISSDTKRTPLPPQRDIQGRGSSGRQPLPSQHEITNRGSMRQPLPPQNHSSSGFDHRSPRGNYHQSAPAQPQSRRNDNFGRSGNNNSSSGRPDSRQLKGRTPTYDNRGRNSGGNRDNRDNRNNSRNDNKRKGDGFGGRNYDKRTKF</sequence>
<gene>
    <name evidence="10" type="ORF">G210_0845</name>
</gene>
<feature type="compositionally biased region" description="Polar residues" evidence="6">
    <location>
        <begin position="1237"/>
        <end position="1258"/>
    </location>
</feature>
<dbReference type="OrthoDB" id="29024at2759"/>
<feature type="compositionally biased region" description="Polar residues" evidence="6">
    <location>
        <begin position="1472"/>
        <end position="1481"/>
    </location>
</feature>
<dbReference type="Pfam" id="PF11732">
    <property type="entry name" value="Thoc2"/>
    <property type="match status" value="1"/>
</dbReference>
<feature type="compositionally biased region" description="Low complexity" evidence="6">
    <location>
        <begin position="1488"/>
        <end position="1500"/>
    </location>
</feature>
<dbReference type="InterPro" id="IPR021418">
    <property type="entry name" value="THO_THOC2_C"/>
</dbReference>
<comment type="similarity">
    <text evidence="2">Belongs to the THOC2 family.</text>
</comment>
<organism evidence="10 11">
    <name type="scientific">Candida maltosa (strain Xu316)</name>
    <name type="common">Yeast</name>
    <dbReference type="NCBI Taxonomy" id="1245528"/>
    <lineage>
        <taxon>Eukaryota</taxon>
        <taxon>Fungi</taxon>
        <taxon>Dikarya</taxon>
        <taxon>Ascomycota</taxon>
        <taxon>Saccharomycotina</taxon>
        <taxon>Pichiomycetes</taxon>
        <taxon>Debaryomycetaceae</taxon>
        <taxon>Candida/Lodderomyces clade</taxon>
        <taxon>Candida</taxon>
    </lineage>
</organism>
<dbReference type="GO" id="GO:0000445">
    <property type="term" value="C:THO complex part of transcription export complex"/>
    <property type="evidence" value="ECO:0007669"/>
    <property type="project" value="TreeGrafter"/>
</dbReference>
<dbReference type="eggNOG" id="KOG1874">
    <property type="taxonomic scope" value="Eukaryota"/>
</dbReference>
<dbReference type="EMBL" id="AOGT01000116">
    <property type="protein sequence ID" value="EMG50785.1"/>
    <property type="molecule type" value="Genomic_DNA"/>
</dbReference>
<feature type="domain" description="THO complex subunitTHOC2 C-terminal" evidence="7">
    <location>
        <begin position="874"/>
        <end position="1161"/>
    </location>
</feature>
<dbReference type="Pfam" id="PF11262">
    <property type="entry name" value="Tho2"/>
    <property type="match status" value="1"/>
</dbReference>
<evidence type="ECO:0000256" key="1">
    <source>
        <dbReference type="ARBA" id="ARBA00004123"/>
    </source>
</evidence>
<feature type="compositionally biased region" description="Low complexity" evidence="6">
    <location>
        <begin position="1345"/>
        <end position="1359"/>
    </location>
</feature>
<dbReference type="GO" id="GO:0003729">
    <property type="term" value="F:mRNA binding"/>
    <property type="evidence" value="ECO:0007669"/>
    <property type="project" value="TreeGrafter"/>
</dbReference>
<dbReference type="Proteomes" id="UP000011777">
    <property type="component" value="Unassembled WGS sequence"/>
</dbReference>
<evidence type="ECO:0000256" key="6">
    <source>
        <dbReference type="SAM" id="MobiDB-lite"/>
    </source>
</evidence>
<reference evidence="10 11" key="1">
    <citation type="submission" date="2013-02" db="EMBL/GenBank/DDBJ databases">
        <title>Genome sequence of Candida maltosa Xu316, a potential industrial strain for xylitol and ethanol production.</title>
        <authorList>
            <person name="Yu J."/>
            <person name="Wang Q."/>
            <person name="Geng X."/>
            <person name="Bao W."/>
            <person name="He P."/>
            <person name="Cai J."/>
        </authorList>
    </citation>
    <scope>NUCLEOTIDE SEQUENCE [LARGE SCALE GENOMIC DNA]</scope>
    <source>
        <strain evidence="11">Xu316</strain>
    </source>
</reference>
<evidence type="ECO:0000313" key="10">
    <source>
        <dbReference type="EMBL" id="EMG50785.1"/>
    </source>
</evidence>
<feature type="compositionally biased region" description="Basic and acidic residues" evidence="6">
    <location>
        <begin position="1200"/>
        <end position="1233"/>
    </location>
</feature>
<feature type="coiled-coil region" evidence="5">
    <location>
        <begin position="895"/>
        <end position="940"/>
    </location>
</feature>
<evidence type="ECO:0000313" key="11">
    <source>
        <dbReference type="Proteomes" id="UP000011777"/>
    </source>
</evidence>
<feature type="compositionally biased region" description="Pro residues" evidence="6">
    <location>
        <begin position="1369"/>
        <end position="1383"/>
    </location>
</feature>
<name>M3K6A4_CANMX</name>
<dbReference type="OMA" id="QERWTCI"/>
<keyword evidence="4" id="KW-0539">Nucleus</keyword>
<dbReference type="InterPro" id="IPR021726">
    <property type="entry name" value="THO_THOC2_N"/>
</dbReference>
<dbReference type="GO" id="GO:0006397">
    <property type="term" value="P:mRNA processing"/>
    <property type="evidence" value="ECO:0007669"/>
    <property type="project" value="InterPro"/>
</dbReference>
<protein>
    <recommendedName>
        <fullName evidence="3">THO complex subunit 2</fullName>
    </recommendedName>
</protein>
<feature type="compositionally biased region" description="Basic and acidic residues" evidence="6">
    <location>
        <begin position="1308"/>
        <end position="1343"/>
    </location>
</feature>
<dbReference type="InterPro" id="IPR040007">
    <property type="entry name" value="Tho2"/>
</dbReference>
<accession>M3K6A4</accession>
<comment type="subcellular location">
    <subcellularLocation>
        <location evidence="1">Nucleus</location>
    </subcellularLocation>
</comment>
<evidence type="ECO:0000256" key="4">
    <source>
        <dbReference type="ARBA" id="ARBA00023242"/>
    </source>
</evidence>
<evidence type="ECO:0000256" key="2">
    <source>
        <dbReference type="ARBA" id="ARBA00007857"/>
    </source>
</evidence>
<feature type="compositionally biased region" description="Basic and acidic residues" evidence="6">
    <location>
        <begin position="1524"/>
        <end position="1555"/>
    </location>
</feature>
<evidence type="ECO:0000259" key="7">
    <source>
        <dbReference type="Pfam" id="PF11262"/>
    </source>
</evidence>
<comment type="caution">
    <text evidence="10">The sequence shown here is derived from an EMBL/GenBank/DDBJ whole genome shotgun (WGS) entry which is preliminary data.</text>
</comment>
<evidence type="ECO:0000259" key="9">
    <source>
        <dbReference type="Pfam" id="PF16134"/>
    </source>
</evidence>